<feature type="active site" description="Schiff-base intermediate with dihydroxyacetone-P" evidence="1">
    <location>
        <position position="182"/>
    </location>
</feature>
<dbReference type="PANTHER" id="PTHR47916">
    <property type="entry name" value="FRUCTOSE-BISPHOSPHATE ALDOLASE CLASS 1"/>
    <property type="match status" value="1"/>
</dbReference>
<gene>
    <name evidence="2" type="ORF">G3I43_01015</name>
    <name evidence="3" type="ORF">G3I58_34575</name>
</gene>
<protein>
    <submittedName>
        <fullName evidence="2">2-amino-4,5-dihydroxy-6-one-heptanoic acid-7-phosphate synthase</fullName>
    </submittedName>
</protein>
<dbReference type="InterPro" id="IPR041720">
    <property type="entry name" value="FbaB-like"/>
</dbReference>
<name>A0A6G3SJ51_STRAQ</name>
<dbReference type="Proteomes" id="UP000470951">
    <property type="component" value="Unassembled WGS sequence"/>
</dbReference>
<dbReference type="GO" id="GO:0004332">
    <property type="term" value="F:fructose-bisphosphate aldolase activity"/>
    <property type="evidence" value="ECO:0007669"/>
    <property type="project" value="InterPro"/>
</dbReference>
<dbReference type="Gene3D" id="3.20.20.70">
    <property type="entry name" value="Aldolase class I"/>
    <property type="match status" value="1"/>
</dbReference>
<evidence type="ECO:0000313" key="4">
    <source>
        <dbReference type="Proteomes" id="UP000470951"/>
    </source>
</evidence>
<dbReference type="PANTHER" id="PTHR47916:SF1">
    <property type="entry name" value="3-HYDROXY-5-PHOSPHONOOXYPENTANE-2,4-DIONE THIOLASE"/>
    <property type="match status" value="1"/>
</dbReference>
<dbReference type="InterPro" id="IPR002915">
    <property type="entry name" value="DeoC/FbaB/LacD_aldolase"/>
</dbReference>
<dbReference type="InterPro" id="IPR013785">
    <property type="entry name" value="Aldolase_TIM"/>
</dbReference>
<comment type="caution">
    <text evidence="2">The sequence shown here is derived from an EMBL/GenBank/DDBJ whole genome shotgun (WGS) entry which is preliminary data.</text>
</comment>
<dbReference type="EMBL" id="JAAGMS010000378">
    <property type="protein sequence ID" value="NEC03068.1"/>
    <property type="molecule type" value="Genomic_DNA"/>
</dbReference>
<dbReference type="NCBIfam" id="NF005556">
    <property type="entry name" value="PRK07226.1"/>
    <property type="match status" value="1"/>
</dbReference>
<dbReference type="SUPFAM" id="SSF51569">
    <property type="entry name" value="Aldolase"/>
    <property type="match status" value="1"/>
</dbReference>
<evidence type="ECO:0000313" key="2">
    <source>
        <dbReference type="EMBL" id="NEB82772.1"/>
    </source>
</evidence>
<reference evidence="2 4" key="1">
    <citation type="submission" date="2020-01" db="EMBL/GenBank/DDBJ databases">
        <title>Insect and environment-associated Actinomycetes.</title>
        <authorList>
            <person name="Currrie C."/>
            <person name="Chevrette M."/>
            <person name="Carlson C."/>
            <person name="Stubbendieck R."/>
            <person name="Wendt-Pienkowski E."/>
        </authorList>
    </citation>
    <scope>NUCLEOTIDE SEQUENCE</scope>
    <source>
        <strain evidence="2">SID505</strain>
        <strain evidence="3 4">SID7903</strain>
    </source>
</reference>
<dbReference type="SMART" id="SM01133">
    <property type="entry name" value="DeoC"/>
    <property type="match status" value="1"/>
</dbReference>
<dbReference type="RefSeq" id="WP_047178576.1">
    <property type="nucleotide sequence ID" value="NZ_CBDRIV010000021.1"/>
</dbReference>
<dbReference type="EMBL" id="JAAGMK010000025">
    <property type="protein sequence ID" value="NEB82772.1"/>
    <property type="molecule type" value="Genomic_DNA"/>
</dbReference>
<feature type="active site" description="Proton donor" evidence="1">
    <location>
        <position position="151"/>
    </location>
</feature>
<proteinExistence type="predicted"/>
<dbReference type="AlphaFoldDB" id="A0A6G3SJ51"/>
<evidence type="ECO:0000313" key="3">
    <source>
        <dbReference type="EMBL" id="NEC03068.1"/>
    </source>
</evidence>
<organism evidence="2">
    <name type="scientific">Streptomyces anulatus</name>
    <name type="common">Streptomyces chrysomallus</name>
    <dbReference type="NCBI Taxonomy" id="1892"/>
    <lineage>
        <taxon>Bacteria</taxon>
        <taxon>Bacillati</taxon>
        <taxon>Actinomycetota</taxon>
        <taxon>Actinomycetes</taxon>
        <taxon>Kitasatosporales</taxon>
        <taxon>Streptomycetaceae</taxon>
        <taxon>Streptomyces</taxon>
    </lineage>
</organism>
<dbReference type="Pfam" id="PF01791">
    <property type="entry name" value="DeoC"/>
    <property type="match status" value="1"/>
</dbReference>
<evidence type="ECO:0000256" key="1">
    <source>
        <dbReference type="PIRSR" id="PIRSR038992-1"/>
    </source>
</evidence>
<sequence length="280" mass="29599">MTTHQHFGRAVRLRRLFHHDPRRLMIVPLDHSLSDGPVVPRGSSIDRLAGQLSGAGVDAIVVHKGSVRHIDHSRLAAMSLILHLNASTAHAPDPDAKHLVTGVEAALRLGADAVSVHINMGSREEARQLADLGAVADQCDRWNLPLLAMMYPRGPKITDPADPELVAHAVTLAADLGADLVKAPCLRTRAEMRDLTAACPIPLICAGGPQRDTEDEVLAFAREAVAGGAAGVAMGRNIFQSPDPGAMAARVAGVVHHRPGGTLGHIEEGHGSELRETVLA</sequence>
<accession>A0A6G3SJ51</accession>
<dbReference type="InterPro" id="IPR050456">
    <property type="entry name" value="DeoC/FbaB_aldolase"/>
</dbReference>
<dbReference type="PIRSF" id="PIRSF038992">
    <property type="entry name" value="Aldolase_Ia"/>
    <property type="match status" value="1"/>
</dbReference>